<evidence type="ECO:0008006" key="4">
    <source>
        <dbReference type="Google" id="ProtNLM"/>
    </source>
</evidence>
<dbReference type="OrthoDB" id="3268439at2"/>
<dbReference type="AlphaFoldDB" id="A0A2V1K9C8"/>
<evidence type="ECO:0000313" key="2">
    <source>
        <dbReference type="EMBL" id="PWF27085.1"/>
    </source>
</evidence>
<dbReference type="Pfam" id="PF12687">
    <property type="entry name" value="DUF3801"/>
    <property type="match status" value="1"/>
</dbReference>
<keyword evidence="3" id="KW-1185">Reference proteome</keyword>
<protein>
    <recommendedName>
        <fullName evidence="4">DUF3801 domain-containing protein</fullName>
    </recommendedName>
</protein>
<feature type="region of interest" description="Disordered" evidence="1">
    <location>
        <begin position="130"/>
        <end position="154"/>
    </location>
</feature>
<organism evidence="2 3">
    <name type="scientific">Ancrocorticia populi</name>
    <dbReference type="NCBI Taxonomy" id="2175228"/>
    <lineage>
        <taxon>Bacteria</taxon>
        <taxon>Bacillati</taxon>
        <taxon>Actinomycetota</taxon>
        <taxon>Actinomycetes</taxon>
        <taxon>Actinomycetales</taxon>
        <taxon>Actinomycetaceae</taxon>
        <taxon>Ancrocorticia</taxon>
    </lineage>
</organism>
<dbReference type="EMBL" id="QETB01000001">
    <property type="protein sequence ID" value="PWF27085.1"/>
    <property type="molecule type" value="Genomic_DNA"/>
</dbReference>
<sequence>MSITGGEQLTEQVIMSSSKAGMEVTGKVARLTAAGLKLLMRLSAAGLKKLPTTAGRREHGKMTIKNLQRRAGGDLHAQQVSTELLRSVQHDLKRRGVDFSVEKGADALYYVHFKGADVDTVRHALTQAEAKIKPEDETQQATPDNRNQKEAPELPAGDLLVDHGRAPYEHEEGASPSYFVTTENALGETKTVWGVDLERAIEQAGATPGDRIELEQLGSVPVTLPGGVQTHRNEWRVAVKSSEAPEVATPSVQTGRIEKIGADEASHVAAPHGTTILAAIGAQDKKQSLKPQSQADVMTTIKAKAFEKASVPKPAAPKPSRTRSQSR</sequence>
<reference evidence="3" key="1">
    <citation type="submission" date="2018-05" db="EMBL/GenBank/DDBJ databases">
        <authorList>
            <person name="Li Y."/>
        </authorList>
    </citation>
    <scope>NUCLEOTIDE SEQUENCE [LARGE SCALE GENOMIC DNA]</scope>
    <source>
        <strain evidence="3">sk1b4</strain>
    </source>
</reference>
<dbReference type="RefSeq" id="WP_109092585.1">
    <property type="nucleotide sequence ID" value="NZ_QETB01000001.1"/>
</dbReference>
<feature type="region of interest" description="Disordered" evidence="1">
    <location>
        <begin position="306"/>
        <end position="327"/>
    </location>
</feature>
<name>A0A2V1K9C8_9ACTO</name>
<dbReference type="InterPro" id="IPR024234">
    <property type="entry name" value="DUF3801"/>
</dbReference>
<comment type="caution">
    <text evidence="2">The sequence shown here is derived from an EMBL/GenBank/DDBJ whole genome shotgun (WGS) entry which is preliminary data.</text>
</comment>
<accession>A0A2V1K9C8</accession>
<evidence type="ECO:0000313" key="3">
    <source>
        <dbReference type="Proteomes" id="UP000245283"/>
    </source>
</evidence>
<dbReference type="Proteomes" id="UP000245283">
    <property type="component" value="Unassembled WGS sequence"/>
</dbReference>
<evidence type="ECO:0000256" key="1">
    <source>
        <dbReference type="SAM" id="MobiDB-lite"/>
    </source>
</evidence>
<gene>
    <name evidence="2" type="ORF">DD236_01365</name>
</gene>
<proteinExistence type="predicted"/>